<reference evidence="1 2" key="1">
    <citation type="journal article" date="2011" name="Genome Res.">
        <title>Phylogeny-wide analysis of social amoeba genomes highlights ancient origins for complex intercellular communication.</title>
        <authorList>
            <person name="Heidel A.J."/>
            <person name="Lawal H.M."/>
            <person name="Felder M."/>
            <person name="Schilde C."/>
            <person name="Helps N.R."/>
            <person name="Tunggal B."/>
            <person name="Rivero F."/>
            <person name="John U."/>
            <person name="Schleicher M."/>
            <person name="Eichinger L."/>
            <person name="Platzer M."/>
            <person name="Noegel A.A."/>
            <person name="Schaap P."/>
            <person name="Gloeckner G."/>
        </authorList>
    </citation>
    <scope>NUCLEOTIDE SEQUENCE [LARGE SCALE GENOMIC DNA]</scope>
    <source>
        <strain evidence="2">ATCC 26659 / Pp 5 / PN500</strain>
    </source>
</reference>
<dbReference type="AlphaFoldDB" id="D3BIW7"/>
<evidence type="ECO:0000313" key="2">
    <source>
        <dbReference type="Proteomes" id="UP000001396"/>
    </source>
</evidence>
<dbReference type="RefSeq" id="XP_020430865.1">
    <property type="nucleotide sequence ID" value="XM_020579026.1"/>
</dbReference>
<accession>D3BIW7</accession>
<dbReference type="Proteomes" id="UP000001396">
    <property type="component" value="Unassembled WGS sequence"/>
</dbReference>
<comment type="caution">
    <text evidence="1">The sequence shown here is derived from an EMBL/GenBank/DDBJ whole genome shotgun (WGS) entry which is preliminary data.</text>
</comment>
<dbReference type="EMBL" id="ADBJ01000037">
    <property type="protein sequence ID" value="EFA78741.1"/>
    <property type="molecule type" value="Genomic_DNA"/>
</dbReference>
<evidence type="ECO:0000313" key="1">
    <source>
        <dbReference type="EMBL" id="EFA78741.1"/>
    </source>
</evidence>
<keyword evidence="2" id="KW-1185">Reference proteome</keyword>
<proteinExistence type="predicted"/>
<organism evidence="1 2">
    <name type="scientific">Heterostelium pallidum (strain ATCC 26659 / Pp 5 / PN500)</name>
    <name type="common">Cellular slime mold</name>
    <name type="synonym">Polysphondylium pallidum</name>
    <dbReference type="NCBI Taxonomy" id="670386"/>
    <lineage>
        <taxon>Eukaryota</taxon>
        <taxon>Amoebozoa</taxon>
        <taxon>Evosea</taxon>
        <taxon>Eumycetozoa</taxon>
        <taxon>Dictyostelia</taxon>
        <taxon>Acytosteliales</taxon>
        <taxon>Acytosteliaceae</taxon>
        <taxon>Heterostelium</taxon>
    </lineage>
</organism>
<dbReference type="GeneID" id="31363682"/>
<protein>
    <submittedName>
        <fullName evidence="1">Uncharacterized protein</fullName>
    </submittedName>
</protein>
<name>D3BIW7_HETP5</name>
<sequence>MDDLFLRTKTNYIFEEIAKGGIYNNLILHFENGRIEPVKVYTDEKTAIDNFYNDEFIVIILFYKNTEERDKEKKWIRMCHETVFQKTGATKEYRLDDIDSPFSNQLSLSYIRILKRDSTKPRILQKEIEYPSIPKETSRMRQPSQLKFEVNIDRTSQIIPTPDLGLLRIVIRKYYQNDIEKRMNKIPRILEYRFNPHEKPEKILNGQLQSIQSNTKQFINLNINHINDKIYTLPSFNLTETITEFIFCYITVKRHFKKLCDEELE</sequence>
<gene>
    <name evidence="1" type="ORF">PPL_08202</name>
</gene>
<dbReference type="InParanoid" id="D3BIW7"/>